<evidence type="ECO:0000256" key="2">
    <source>
        <dbReference type="ARBA" id="ARBA00023002"/>
    </source>
</evidence>
<reference evidence="4" key="1">
    <citation type="submission" date="2017-05" db="EMBL/GenBank/DDBJ databases">
        <authorList>
            <person name="Sharma S."/>
            <person name="Sidhu C."/>
            <person name="Pinnaka A.K."/>
        </authorList>
    </citation>
    <scope>NUCLEOTIDE SEQUENCE [LARGE SCALE GENOMIC DNA]</scope>
    <source>
        <strain evidence="4">AK93</strain>
    </source>
</reference>
<dbReference type="AlphaFoldDB" id="A0A3E0WZV2"/>
<evidence type="ECO:0000313" key="3">
    <source>
        <dbReference type="EMBL" id="RFA38619.1"/>
    </source>
</evidence>
<dbReference type="OrthoDB" id="9794387at2"/>
<keyword evidence="2" id="KW-0560">Oxidoreductase</keyword>
<proteinExistence type="inferred from homology"/>
<dbReference type="EMBL" id="NFZW01000003">
    <property type="protein sequence ID" value="RFA38619.1"/>
    <property type="molecule type" value="Genomic_DNA"/>
</dbReference>
<dbReference type="Pfam" id="PF00106">
    <property type="entry name" value="adh_short"/>
    <property type="match status" value="1"/>
</dbReference>
<dbReference type="GO" id="GO:0016491">
    <property type="term" value="F:oxidoreductase activity"/>
    <property type="evidence" value="ECO:0007669"/>
    <property type="project" value="UniProtKB-KW"/>
</dbReference>
<dbReference type="InterPro" id="IPR036291">
    <property type="entry name" value="NAD(P)-bd_dom_sf"/>
</dbReference>
<keyword evidence="4" id="KW-1185">Reference proteome</keyword>
<dbReference type="Proteomes" id="UP000256763">
    <property type="component" value="Unassembled WGS sequence"/>
</dbReference>
<dbReference type="InterPro" id="IPR002347">
    <property type="entry name" value="SDR_fam"/>
</dbReference>
<comment type="caution">
    <text evidence="3">The sequence shown here is derived from an EMBL/GenBank/DDBJ whole genome shotgun (WGS) entry which is preliminary data.</text>
</comment>
<dbReference type="InterPro" id="IPR020904">
    <property type="entry name" value="Sc_DH/Rdtase_CS"/>
</dbReference>
<dbReference type="SUPFAM" id="SSF51735">
    <property type="entry name" value="NAD(P)-binding Rossmann-fold domains"/>
    <property type="match status" value="1"/>
</dbReference>
<gene>
    <name evidence="3" type="ORF">CAL65_04605</name>
</gene>
<dbReference type="PANTHER" id="PTHR42901">
    <property type="entry name" value="ALCOHOL DEHYDROGENASE"/>
    <property type="match status" value="1"/>
</dbReference>
<comment type="similarity">
    <text evidence="1">Belongs to the short-chain dehydrogenases/reductases (SDR) family.</text>
</comment>
<dbReference type="Gene3D" id="3.40.50.720">
    <property type="entry name" value="NAD(P)-binding Rossmann-like Domain"/>
    <property type="match status" value="1"/>
</dbReference>
<sequence length="247" mass="26666">MTGWAVVTGGGSGIGRALALELAAKGLSVLIVGRREQALREVQAHAPDAIRLVAADIATEEGRQAVAEALPNKARLQALVHNAGVIAPIGPLSQVTLKDWRQSQAINVEAPLFLTQRLLDRLAGGRVLHVSSGAAHNGYQGWGAYCTSKAALYMLYQVLRDELEDADIAVGSVRPGVVDTPMQDFIREQPAEHFPAVARFISLKQEGLLIPAEKVAIFMRWLLLDVPAGEYSSREWEFNQDASRAGL</sequence>
<name>A0A3E0WZV2_9GAMM</name>
<dbReference type="PRINTS" id="PR00081">
    <property type="entry name" value="GDHRDH"/>
</dbReference>
<organism evidence="3 4">
    <name type="scientific">Alkalilimnicola ehrlichii</name>
    <dbReference type="NCBI Taxonomy" id="351052"/>
    <lineage>
        <taxon>Bacteria</taxon>
        <taxon>Pseudomonadati</taxon>
        <taxon>Pseudomonadota</taxon>
        <taxon>Gammaproteobacteria</taxon>
        <taxon>Chromatiales</taxon>
        <taxon>Ectothiorhodospiraceae</taxon>
        <taxon>Alkalilimnicola</taxon>
    </lineage>
</organism>
<dbReference type="PROSITE" id="PS00061">
    <property type="entry name" value="ADH_SHORT"/>
    <property type="match status" value="1"/>
</dbReference>
<evidence type="ECO:0000256" key="1">
    <source>
        <dbReference type="ARBA" id="ARBA00006484"/>
    </source>
</evidence>
<protein>
    <submittedName>
        <fullName evidence="3">Short-chain dehydrogenase</fullName>
    </submittedName>
</protein>
<accession>A0A3E0WZV2</accession>
<dbReference type="RefSeq" id="WP_116302347.1">
    <property type="nucleotide sequence ID" value="NZ_NFZV01000010.1"/>
</dbReference>
<evidence type="ECO:0000313" key="4">
    <source>
        <dbReference type="Proteomes" id="UP000256763"/>
    </source>
</evidence>
<dbReference type="PANTHER" id="PTHR42901:SF1">
    <property type="entry name" value="ALCOHOL DEHYDROGENASE"/>
    <property type="match status" value="1"/>
</dbReference>